<evidence type="ECO:0000313" key="3">
    <source>
        <dbReference type="Proteomes" id="UP001304461"/>
    </source>
</evidence>
<reference evidence="2 3" key="1">
    <citation type="submission" date="2023-12" db="EMBL/GenBank/DDBJ databases">
        <title>Baltic Sea Cyanobacteria.</title>
        <authorList>
            <person name="Delbaje E."/>
            <person name="Fewer D.P."/>
            <person name="Shishido T.K."/>
        </authorList>
    </citation>
    <scope>NUCLEOTIDE SEQUENCE [LARGE SCALE GENOMIC DNA]</scope>
    <source>
        <strain evidence="2 3">UHCC 0139</strain>
    </source>
</reference>
<dbReference type="RefSeq" id="WP_323305058.1">
    <property type="nucleotide sequence ID" value="NZ_JAYGHX010000003.1"/>
</dbReference>
<sequence length="94" mass="10592">MEQRRDPWAPFRIWTALTIGVYAVRASFAATWLGAIPGWVLLVLLLVALLLASWALLFPGRIVPWREGEPVGWWGRFLADRRLGRRGGAVDDPP</sequence>
<protein>
    <submittedName>
        <fullName evidence="2">Uncharacterized protein</fullName>
    </submittedName>
</protein>
<comment type="caution">
    <text evidence="2">The sequence shown here is derived from an EMBL/GenBank/DDBJ whole genome shotgun (WGS) entry which is preliminary data.</text>
</comment>
<accession>A0ABU5RTD6</accession>
<keyword evidence="1" id="KW-0812">Transmembrane</keyword>
<organism evidence="2 3">
    <name type="scientific">Cyanobium gracile UHCC 0139</name>
    <dbReference type="NCBI Taxonomy" id="3110308"/>
    <lineage>
        <taxon>Bacteria</taxon>
        <taxon>Bacillati</taxon>
        <taxon>Cyanobacteriota</taxon>
        <taxon>Cyanophyceae</taxon>
        <taxon>Synechococcales</taxon>
        <taxon>Prochlorococcaceae</taxon>
        <taxon>Cyanobium</taxon>
    </lineage>
</organism>
<keyword evidence="1" id="KW-0472">Membrane</keyword>
<name>A0ABU5RTD6_9CYAN</name>
<feature type="transmembrane region" description="Helical" evidence="1">
    <location>
        <begin position="12"/>
        <end position="33"/>
    </location>
</feature>
<gene>
    <name evidence="2" type="ORF">VB738_07010</name>
</gene>
<feature type="transmembrane region" description="Helical" evidence="1">
    <location>
        <begin position="39"/>
        <end position="58"/>
    </location>
</feature>
<evidence type="ECO:0000313" key="2">
    <source>
        <dbReference type="EMBL" id="MEA5391009.1"/>
    </source>
</evidence>
<dbReference type="Proteomes" id="UP001304461">
    <property type="component" value="Unassembled WGS sequence"/>
</dbReference>
<evidence type="ECO:0000256" key="1">
    <source>
        <dbReference type="SAM" id="Phobius"/>
    </source>
</evidence>
<keyword evidence="1" id="KW-1133">Transmembrane helix</keyword>
<proteinExistence type="predicted"/>
<dbReference type="EMBL" id="JAYGHX010000003">
    <property type="protein sequence ID" value="MEA5391009.1"/>
    <property type="molecule type" value="Genomic_DNA"/>
</dbReference>
<keyword evidence="3" id="KW-1185">Reference proteome</keyword>